<dbReference type="Proteomes" id="UP000185944">
    <property type="component" value="Unassembled WGS sequence"/>
</dbReference>
<keyword evidence="3" id="KW-1185">Reference proteome</keyword>
<accession>A0A177EIX9</accession>
<dbReference type="AlphaFoldDB" id="A0A177EIX9"/>
<evidence type="ECO:0000313" key="3">
    <source>
        <dbReference type="Proteomes" id="UP000185944"/>
    </source>
</evidence>
<dbReference type="OrthoDB" id="10666648at2759"/>
<feature type="compositionally biased region" description="Low complexity" evidence="1">
    <location>
        <begin position="65"/>
        <end position="79"/>
    </location>
</feature>
<evidence type="ECO:0000313" key="2">
    <source>
        <dbReference type="EMBL" id="OAG31082.1"/>
    </source>
</evidence>
<reference evidence="2 3" key="1">
    <citation type="submission" date="2016-02" db="EMBL/GenBank/DDBJ databases">
        <title>Discovery of a natural microsporidian pathogen with a broad tissue tropism in Caenorhabditis elegans.</title>
        <authorList>
            <person name="Luallen R.J."/>
            <person name="Reinke A.W."/>
            <person name="Tong L."/>
            <person name="Botts M.R."/>
            <person name="Felix M.-A."/>
            <person name="Troemel E.R."/>
        </authorList>
    </citation>
    <scope>NUCLEOTIDE SEQUENCE [LARGE SCALE GENOMIC DNA]</scope>
    <source>
        <strain evidence="2 3">JUm2807</strain>
    </source>
</reference>
<comment type="caution">
    <text evidence="2">The sequence shown here is derived from an EMBL/GenBank/DDBJ whole genome shotgun (WGS) entry which is preliminary data.</text>
</comment>
<feature type="region of interest" description="Disordered" evidence="1">
    <location>
        <begin position="40"/>
        <end position="86"/>
    </location>
</feature>
<sequence length="109" mass="11710">MSTIGLGIGYRMLKRFFRSKEGMLKESELKNVLRIIHGSVVREKSTAPARSQAPTATTPAPPTAKAPTAKAPTTQTPAPHSAPPLTFSFVVDGDKKVVEGEGPSYTFRI</sequence>
<organism evidence="2 3">
    <name type="scientific">Nematocida displodere</name>
    <dbReference type="NCBI Taxonomy" id="1805483"/>
    <lineage>
        <taxon>Eukaryota</taxon>
        <taxon>Fungi</taxon>
        <taxon>Fungi incertae sedis</taxon>
        <taxon>Microsporidia</taxon>
        <taxon>Nematocida</taxon>
    </lineage>
</organism>
<proteinExistence type="predicted"/>
<name>A0A177EIX9_9MICR</name>
<evidence type="ECO:0000256" key="1">
    <source>
        <dbReference type="SAM" id="MobiDB-lite"/>
    </source>
</evidence>
<dbReference type="VEuPathDB" id="MicrosporidiaDB:NEDG_01856"/>
<gene>
    <name evidence="2" type="ORF">NEDG_01856</name>
</gene>
<dbReference type="EMBL" id="LTDL01000022">
    <property type="protein sequence ID" value="OAG31082.1"/>
    <property type="molecule type" value="Genomic_DNA"/>
</dbReference>
<dbReference type="RefSeq" id="XP_067544806.1">
    <property type="nucleotide sequence ID" value="XM_067689274.1"/>
</dbReference>
<feature type="compositionally biased region" description="Low complexity" evidence="1">
    <location>
        <begin position="46"/>
        <end position="58"/>
    </location>
</feature>
<dbReference type="GeneID" id="93648206"/>
<protein>
    <submittedName>
        <fullName evidence="2">Uncharacterized protein</fullName>
    </submittedName>
</protein>